<sequence>MFWVCPAAPTRPNRTVTAAPLRVISQNFAELPETSSHLPATKPPESDLELMSTDGTQGVRQF</sequence>
<reference evidence="3" key="1">
    <citation type="journal article" date="2019" name="Int. J. Syst. Evol. Microbiol.">
        <title>The Global Catalogue of Microorganisms (GCM) 10K type strain sequencing project: providing services to taxonomists for standard genome sequencing and annotation.</title>
        <authorList>
            <consortium name="The Broad Institute Genomics Platform"/>
            <consortium name="The Broad Institute Genome Sequencing Center for Infectious Disease"/>
            <person name="Wu L."/>
            <person name="Ma J."/>
        </authorList>
    </citation>
    <scope>NUCLEOTIDE SEQUENCE [LARGE SCALE GENOMIC DNA]</scope>
    <source>
        <strain evidence="3">CGMCC 4.7367</strain>
    </source>
</reference>
<evidence type="ECO:0000313" key="3">
    <source>
        <dbReference type="Proteomes" id="UP000605568"/>
    </source>
</evidence>
<gene>
    <name evidence="2" type="ORF">GCM10017774_20230</name>
</gene>
<accession>A0ABQ3MA82</accession>
<keyword evidence="3" id="KW-1185">Reference proteome</keyword>
<name>A0ABQ3MA82_9PSEU</name>
<dbReference type="Proteomes" id="UP000605568">
    <property type="component" value="Unassembled WGS sequence"/>
</dbReference>
<proteinExistence type="predicted"/>
<dbReference type="EMBL" id="BNAR01000002">
    <property type="protein sequence ID" value="GHH35123.1"/>
    <property type="molecule type" value="Genomic_DNA"/>
</dbReference>
<feature type="region of interest" description="Disordered" evidence="1">
    <location>
        <begin position="32"/>
        <end position="62"/>
    </location>
</feature>
<evidence type="ECO:0000313" key="2">
    <source>
        <dbReference type="EMBL" id="GHH35123.1"/>
    </source>
</evidence>
<organism evidence="2 3">
    <name type="scientific">Lentzea cavernae</name>
    <dbReference type="NCBI Taxonomy" id="2020703"/>
    <lineage>
        <taxon>Bacteria</taxon>
        <taxon>Bacillati</taxon>
        <taxon>Actinomycetota</taxon>
        <taxon>Actinomycetes</taxon>
        <taxon>Pseudonocardiales</taxon>
        <taxon>Pseudonocardiaceae</taxon>
        <taxon>Lentzea</taxon>
    </lineage>
</organism>
<evidence type="ECO:0000256" key="1">
    <source>
        <dbReference type="SAM" id="MobiDB-lite"/>
    </source>
</evidence>
<protein>
    <submittedName>
        <fullName evidence="2">Uncharacterized protein</fullName>
    </submittedName>
</protein>
<comment type="caution">
    <text evidence="2">The sequence shown here is derived from an EMBL/GenBank/DDBJ whole genome shotgun (WGS) entry which is preliminary data.</text>
</comment>
<feature type="compositionally biased region" description="Polar residues" evidence="1">
    <location>
        <begin position="53"/>
        <end position="62"/>
    </location>
</feature>